<evidence type="ECO:0000313" key="5">
    <source>
        <dbReference type="Proteomes" id="UP000050326"/>
    </source>
</evidence>
<dbReference type="EC" id="3.1.3.16" evidence="4"/>
<feature type="transmembrane region" description="Helical" evidence="2">
    <location>
        <begin position="57"/>
        <end position="83"/>
    </location>
</feature>
<dbReference type="PROSITE" id="PS51746">
    <property type="entry name" value="PPM_2"/>
    <property type="match status" value="1"/>
</dbReference>
<keyword evidence="5" id="KW-1185">Reference proteome</keyword>
<dbReference type="InterPro" id="IPR001932">
    <property type="entry name" value="PPM-type_phosphatase-like_dom"/>
</dbReference>
<dbReference type="RefSeq" id="WP_054876511.1">
    <property type="nucleotide sequence ID" value="NZ_LKET01000051.1"/>
</dbReference>
<feature type="transmembrane region" description="Helical" evidence="2">
    <location>
        <begin position="95"/>
        <end position="112"/>
    </location>
</feature>
<dbReference type="InterPro" id="IPR036457">
    <property type="entry name" value="PPM-type-like_dom_sf"/>
</dbReference>
<feature type="transmembrane region" description="Helical" evidence="2">
    <location>
        <begin position="251"/>
        <end position="268"/>
    </location>
</feature>
<feature type="transmembrane region" description="Helical" evidence="2">
    <location>
        <begin position="214"/>
        <end position="244"/>
    </location>
</feature>
<feature type="transmembrane region" description="Helical" evidence="2">
    <location>
        <begin position="30"/>
        <end position="50"/>
    </location>
</feature>
<name>A0A0P8W593_9CLOT</name>
<sequence>MVEKALNAVEQNSYNVKHGRQYLMGRIKEIALEGTFMLSVMGFIIGRASILNMLSPFGVAFIVSVALIAGNKNVAVIGTSIIAGIMTREVGYETIQSIVSIMLSFVAIKLLGYKDRVNTLKAGVVAFTINFAVSLLMNLLTNGTFILYDTLMGLFNSTIIMALVYIYNFALPIIMDKKSRKVLSNEEMICIAILCAILISGLSDIYIMGVSFKVVMSVLIVILAAYGQGVGVGAAIGTTVGLITCISADQVPVIIGTYAFCGLLSGLFKDTGKVGVALGFIMADLIILFYLGGEQWIIGYKELASGIILFILLPSSIVEKFIPFMDASAKSRLEQQSYIKRMRDLVKFKISRMNDAIIELSKAMEENESSEKIRQNSEMNSLVSSIVDKTCADCDARNICWNRDFYRTYQNIFDMLDVVSADGKVDFENAPEELKKKCLRLGQLVKTTNYMFDIYKMNYKWRLKAREGRKVVGEQLVGVSKVLNDLSEEIRQDMYFHKDVEEELAVALDKEGLQFNDIVVMKDNANKYQVNLYKKACLGRRECIKDISPAVSKVLKKKMRRDKTSCIINEGSNVCYFKLVEAVKYQISTGMAREIKDKGGISGDNYSFIELDDGKYMMALSDGMGTGPTAAVESNCAITLLEKYLEAGFDKSTALKAINTAISLKSLDEDYATVDLAIADLYTGQVEIIKIGAASTYIKRTDGSIERINSTSLPIGILSSVDMESQTTKLSHGDLIIMVTDGVEQSLGDEYGPVSAIESIESRNPQQFAEELLNIAKNRSGNDIKDDMTVLVSKIWEVM</sequence>
<organism evidence="4 5">
    <name type="scientific">Oxobacter pfennigii</name>
    <dbReference type="NCBI Taxonomy" id="36849"/>
    <lineage>
        <taxon>Bacteria</taxon>
        <taxon>Bacillati</taxon>
        <taxon>Bacillota</taxon>
        <taxon>Clostridia</taxon>
        <taxon>Eubacteriales</taxon>
        <taxon>Clostridiaceae</taxon>
        <taxon>Oxobacter</taxon>
    </lineage>
</organism>
<feature type="transmembrane region" description="Helical" evidence="2">
    <location>
        <begin position="124"/>
        <end position="148"/>
    </location>
</feature>
<dbReference type="InterPro" id="IPR014221">
    <property type="entry name" value="SpoII_E"/>
</dbReference>
<keyword evidence="1 4" id="KW-0378">Hydrolase</keyword>
<feature type="transmembrane region" description="Helical" evidence="2">
    <location>
        <begin position="187"/>
        <end position="208"/>
    </location>
</feature>
<feature type="transmembrane region" description="Helical" evidence="2">
    <location>
        <begin position="274"/>
        <end position="291"/>
    </location>
</feature>
<dbReference type="Pfam" id="PF07228">
    <property type="entry name" value="SpoIIE"/>
    <property type="match status" value="1"/>
</dbReference>
<dbReference type="GO" id="GO:0004722">
    <property type="term" value="F:protein serine/threonine phosphatase activity"/>
    <property type="evidence" value="ECO:0007669"/>
    <property type="project" value="UniProtKB-EC"/>
</dbReference>
<dbReference type="NCBIfam" id="TIGR02865">
    <property type="entry name" value="spore_II_E"/>
    <property type="match status" value="1"/>
</dbReference>
<dbReference type="SMART" id="SM00331">
    <property type="entry name" value="PP2C_SIG"/>
    <property type="match status" value="1"/>
</dbReference>
<dbReference type="Gene3D" id="3.60.40.10">
    <property type="entry name" value="PPM-type phosphatase domain"/>
    <property type="match status" value="1"/>
</dbReference>
<keyword evidence="2" id="KW-0472">Membrane</keyword>
<dbReference type="OrthoDB" id="9763774at2"/>
<dbReference type="AlphaFoldDB" id="A0A0P8W593"/>
<dbReference type="SUPFAM" id="SSF81606">
    <property type="entry name" value="PP2C-like"/>
    <property type="match status" value="1"/>
</dbReference>
<comment type="caution">
    <text evidence="4">The sequence shown here is derived from an EMBL/GenBank/DDBJ whole genome shotgun (WGS) entry which is preliminary data.</text>
</comment>
<dbReference type="PANTHER" id="PTHR43156:SF2">
    <property type="entry name" value="STAGE II SPORULATION PROTEIN E"/>
    <property type="match status" value="1"/>
</dbReference>
<keyword evidence="2" id="KW-0812">Transmembrane</keyword>
<evidence type="ECO:0000313" key="4">
    <source>
        <dbReference type="EMBL" id="KPU42761.1"/>
    </source>
</evidence>
<dbReference type="PANTHER" id="PTHR43156">
    <property type="entry name" value="STAGE II SPORULATION PROTEIN E-RELATED"/>
    <property type="match status" value="1"/>
</dbReference>
<evidence type="ECO:0000256" key="2">
    <source>
        <dbReference type="SAM" id="Phobius"/>
    </source>
</evidence>
<dbReference type="InterPro" id="IPR045768">
    <property type="entry name" value="SpoIIE_N"/>
</dbReference>
<protein>
    <submittedName>
        <fullName evidence="4">Stage II sporulation protein E</fullName>
        <ecNumber evidence="4">3.1.3.16</ecNumber>
    </submittedName>
</protein>
<dbReference type="Proteomes" id="UP000050326">
    <property type="component" value="Unassembled WGS sequence"/>
</dbReference>
<dbReference type="Pfam" id="PF19732">
    <property type="entry name" value="SpoIIE_N"/>
    <property type="match status" value="1"/>
</dbReference>
<dbReference type="PATRIC" id="fig|36849.3.peg.3728"/>
<accession>A0A0P8W593</accession>
<reference evidence="4 5" key="1">
    <citation type="submission" date="2015-09" db="EMBL/GenBank/DDBJ databases">
        <title>Genome sequence of Oxobacter pfennigii DSM 3222.</title>
        <authorList>
            <person name="Poehlein A."/>
            <person name="Bengelsdorf F.R."/>
            <person name="Schiel-Bengelsdorf B."/>
            <person name="Duerre P."/>
            <person name="Daniel R."/>
        </authorList>
    </citation>
    <scope>NUCLEOTIDE SEQUENCE [LARGE SCALE GENOMIC DNA]</scope>
    <source>
        <strain evidence="4 5">DSM 3222</strain>
    </source>
</reference>
<keyword evidence="2" id="KW-1133">Transmembrane helix</keyword>
<dbReference type="STRING" id="36849.OXPF_35210"/>
<feature type="domain" description="PPM-type phosphatase" evidence="3">
    <location>
        <begin position="588"/>
        <end position="795"/>
    </location>
</feature>
<feature type="transmembrane region" description="Helical" evidence="2">
    <location>
        <begin position="154"/>
        <end position="175"/>
    </location>
</feature>
<dbReference type="InterPro" id="IPR052016">
    <property type="entry name" value="Bact_Sigma-Reg"/>
</dbReference>
<proteinExistence type="predicted"/>
<gene>
    <name evidence="4" type="primary">spoIIE</name>
    <name evidence="4" type="ORF">OXPF_35210</name>
</gene>
<evidence type="ECO:0000259" key="3">
    <source>
        <dbReference type="PROSITE" id="PS51746"/>
    </source>
</evidence>
<evidence type="ECO:0000256" key="1">
    <source>
        <dbReference type="ARBA" id="ARBA00022801"/>
    </source>
</evidence>
<dbReference type="EMBL" id="LKET01000051">
    <property type="protein sequence ID" value="KPU42761.1"/>
    <property type="molecule type" value="Genomic_DNA"/>
</dbReference>